<evidence type="ECO:0000313" key="3">
    <source>
        <dbReference type="Proteomes" id="UP000480312"/>
    </source>
</evidence>
<dbReference type="AlphaFoldDB" id="A0A7C9JQP6"/>
<dbReference type="RefSeq" id="WP_162217445.1">
    <property type="nucleotide sequence ID" value="NZ_JAAEHK010000002.1"/>
</dbReference>
<dbReference type="OrthoDB" id="4378831at2"/>
<dbReference type="PANTHER" id="PTHR33840">
    <property type="match status" value="1"/>
</dbReference>
<feature type="region of interest" description="Disordered" evidence="1">
    <location>
        <begin position="598"/>
        <end position="625"/>
    </location>
</feature>
<evidence type="ECO:0000256" key="1">
    <source>
        <dbReference type="SAM" id="MobiDB-lite"/>
    </source>
</evidence>
<sequence length="625" mass="70066">MIDQATLESLQALNAINPATIKEQLGADCRQVLDIGFFFDGINRNLEEDIPTGKVSNIGCLYSAYPERAQGSVAHKFYKHYYPGLGTTFDTSLSEDVTGAARRAPGEARDTAEGRFRSSGLEAAGEAVSSSRNGPWYEVLGRTIKVSITQPWNWVKQARDSVVRTGFEAVAPLRDNSVAANLLMSGSHTRLSSAIRDFKDSVEDVKQSSELPLARVRVSVFGFDFGAAMAKAFVRELLEEVCEQADGRFVYQGSEVDVMFVGLFDCVDRTHAEMGPLDWFHPLTPVLDDGGELHPGCQQALHLIAAHERRFYRRCRPLGGQHPQWQEALCPGISEDVGGGLAANEQKISAELSRSTLHRMYRRATIAGVPLPPLDTLKEKDVLTAQMFELNDNIEGYSLPTLARHYQRQTAAYQQPTEENFRFHTRIYLAWLAQRFRDYKDTLAALEAREDALPNRYYHRTLGSLVASVSGSQEQWSIQAAARAEIDAARASLQQTWGWLDAVDKEAQDIRMLYDSWGSTLSAHARATYRYHIPLARSWYRWTREDAPPELPEPIGLLFAYGLHDKQPEEMTYRNRQPTQIAGGYRFIAWRSIDQPEATDVGDAEANEESAMHQPGDVPWSKTMP</sequence>
<comment type="caution">
    <text evidence="2">The sequence shown here is derived from an EMBL/GenBank/DDBJ whole genome shotgun (WGS) entry which is preliminary data.</text>
</comment>
<protein>
    <submittedName>
        <fullName evidence="2">DUF2235 domain-containing protein</fullName>
    </submittedName>
</protein>
<accession>A0A7C9JQP6</accession>
<dbReference type="Proteomes" id="UP000480312">
    <property type="component" value="Unassembled WGS sequence"/>
</dbReference>
<gene>
    <name evidence="2" type="ORF">GPL32_03150</name>
</gene>
<organism evidence="2 3">
    <name type="scientific">Vreelandella alkaliphila</name>
    <dbReference type="NCBI Taxonomy" id="272774"/>
    <lineage>
        <taxon>Bacteria</taxon>
        <taxon>Pseudomonadati</taxon>
        <taxon>Pseudomonadota</taxon>
        <taxon>Gammaproteobacteria</taxon>
        <taxon>Oceanospirillales</taxon>
        <taxon>Halomonadaceae</taxon>
        <taxon>Vreelandella</taxon>
    </lineage>
</organism>
<dbReference type="EMBL" id="JAAEHK010000002">
    <property type="protein sequence ID" value="NDL69505.1"/>
    <property type="molecule type" value="Genomic_DNA"/>
</dbReference>
<name>A0A7C9JQP6_9GAMM</name>
<proteinExistence type="predicted"/>
<reference evidence="2 3" key="1">
    <citation type="submission" date="2020-01" db="EMBL/GenBank/DDBJ databases">
        <title>Whole genome sequencing of Halomonas alkaliphila strain LS44.</title>
        <authorList>
            <person name="Kumar S."/>
            <person name="Paul D."/>
            <person name="Shouche Y."/>
            <person name="Suryavanshi M.V."/>
        </authorList>
    </citation>
    <scope>NUCLEOTIDE SEQUENCE [LARGE SCALE GENOMIC DNA]</scope>
    <source>
        <strain evidence="2 3">LS44</strain>
    </source>
</reference>
<dbReference type="PANTHER" id="PTHR33840:SF1">
    <property type="entry name" value="TLE1 PHOSPHOLIPASE DOMAIN-CONTAINING PROTEIN"/>
    <property type="match status" value="1"/>
</dbReference>
<evidence type="ECO:0000313" key="2">
    <source>
        <dbReference type="EMBL" id="NDL69505.1"/>
    </source>
</evidence>